<organism evidence="1 2">
    <name type="scientific">Anisodus tanguticus</name>
    <dbReference type="NCBI Taxonomy" id="243964"/>
    <lineage>
        <taxon>Eukaryota</taxon>
        <taxon>Viridiplantae</taxon>
        <taxon>Streptophyta</taxon>
        <taxon>Embryophyta</taxon>
        <taxon>Tracheophyta</taxon>
        <taxon>Spermatophyta</taxon>
        <taxon>Magnoliopsida</taxon>
        <taxon>eudicotyledons</taxon>
        <taxon>Gunneridae</taxon>
        <taxon>Pentapetalae</taxon>
        <taxon>asterids</taxon>
        <taxon>lamiids</taxon>
        <taxon>Solanales</taxon>
        <taxon>Solanaceae</taxon>
        <taxon>Solanoideae</taxon>
        <taxon>Hyoscyameae</taxon>
        <taxon>Anisodus</taxon>
    </lineage>
</organism>
<evidence type="ECO:0000313" key="2">
    <source>
        <dbReference type="Proteomes" id="UP001291623"/>
    </source>
</evidence>
<protein>
    <submittedName>
        <fullName evidence="1">Uncharacterized protein</fullName>
    </submittedName>
</protein>
<proteinExistence type="predicted"/>
<sequence>MVNLSQAPVMDRFSGENSLHWVIQEEKYFTFYNILSEDKLSWASFYFDGEGNTWADKASNE</sequence>
<name>A0AAE1QZS8_9SOLA</name>
<accession>A0AAE1QZS8</accession>
<evidence type="ECO:0000313" key="1">
    <source>
        <dbReference type="EMBL" id="KAK4342660.1"/>
    </source>
</evidence>
<dbReference type="AlphaFoldDB" id="A0AAE1QZS8"/>
<keyword evidence="2" id="KW-1185">Reference proteome</keyword>
<gene>
    <name evidence="1" type="ORF">RND71_038476</name>
</gene>
<dbReference type="EMBL" id="JAVYJV010000021">
    <property type="protein sequence ID" value="KAK4342660.1"/>
    <property type="molecule type" value="Genomic_DNA"/>
</dbReference>
<comment type="caution">
    <text evidence="1">The sequence shown here is derived from an EMBL/GenBank/DDBJ whole genome shotgun (WGS) entry which is preliminary data.</text>
</comment>
<dbReference type="Proteomes" id="UP001291623">
    <property type="component" value="Unassembled WGS sequence"/>
</dbReference>
<reference evidence="1" key="1">
    <citation type="submission" date="2023-12" db="EMBL/GenBank/DDBJ databases">
        <title>Genome assembly of Anisodus tanguticus.</title>
        <authorList>
            <person name="Wang Y.-J."/>
        </authorList>
    </citation>
    <scope>NUCLEOTIDE SEQUENCE</scope>
    <source>
        <strain evidence="1">KB-2021</strain>
        <tissue evidence="1">Leaf</tissue>
    </source>
</reference>